<dbReference type="PANTHER" id="PTHR47338">
    <property type="entry name" value="ZN(II)2CYS6 TRANSCRIPTION FACTOR (EUROFUNG)-RELATED"/>
    <property type="match status" value="1"/>
</dbReference>
<keyword evidence="2" id="KW-0479">Metal-binding</keyword>
<evidence type="ECO:0008006" key="8">
    <source>
        <dbReference type="Google" id="ProtNLM"/>
    </source>
</evidence>
<dbReference type="GO" id="GO:0005634">
    <property type="term" value="C:nucleus"/>
    <property type="evidence" value="ECO:0007669"/>
    <property type="project" value="UniProtKB-SubCell"/>
</dbReference>
<dbReference type="VEuPathDB" id="FungiDB:PV07_09848"/>
<dbReference type="PANTHER" id="PTHR47338:SF5">
    <property type="entry name" value="ZN(II)2CYS6 TRANSCRIPTION FACTOR (EUROFUNG)"/>
    <property type="match status" value="1"/>
</dbReference>
<keyword evidence="4" id="KW-0804">Transcription</keyword>
<dbReference type="CDD" id="cd12148">
    <property type="entry name" value="fungal_TF_MHR"/>
    <property type="match status" value="1"/>
</dbReference>
<name>A0A0D1Z8Z6_9EURO</name>
<protein>
    <recommendedName>
        <fullName evidence="8">Transcription factor domain-containing protein</fullName>
    </recommendedName>
</protein>
<proteinExistence type="predicted"/>
<dbReference type="AlphaFoldDB" id="A0A0D1Z8Z6"/>
<comment type="subcellular location">
    <subcellularLocation>
        <location evidence="1">Nucleus</location>
    </subcellularLocation>
</comment>
<evidence type="ECO:0000313" key="7">
    <source>
        <dbReference type="Proteomes" id="UP000054466"/>
    </source>
</evidence>
<dbReference type="OrthoDB" id="2309723at2759"/>
<reference evidence="6 7" key="1">
    <citation type="submission" date="2015-01" db="EMBL/GenBank/DDBJ databases">
        <title>The Genome Sequence of Cladophialophora immunda CBS83496.</title>
        <authorList>
            <consortium name="The Broad Institute Genomics Platform"/>
            <person name="Cuomo C."/>
            <person name="de Hoog S."/>
            <person name="Gorbushina A."/>
            <person name="Stielow B."/>
            <person name="Teixiera M."/>
            <person name="Abouelleil A."/>
            <person name="Chapman S.B."/>
            <person name="Priest M."/>
            <person name="Young S.K."/>
            <person name="Wortman J."/>
            <person name="Nusbaum C."/>
            <person name="Birren B."/>
        </authorList>
    </citation>
    <scope>NUCLEOTIDE SEQUENCE [LARGE SCALE GENOMIC DNA]</scope>
    <source>
        <strain evidence="6 7">CBS 83496</strain>
    </source>
</reference>
<accession>A0A0D1Z8Z6</accession>
<keyword evidence="7" id="KW-1185">Reference proteome</keyword>
<evidence type="ECO:0000256" key="4">
    <source>
        <dbReference type="ARBA" id="ARBA00023163"/>
    </source>
</evidence>
<keyword evidence="5" id="KW-0539">Nucleus</keyword>
<sequence>MRRRYAVFRARQHPWEILLISMRGTVALLWPETDLSKPTRTASTQASSPSPARFHLPEKRYHGIPSGLLPVLIDLYFTYYYNGHLLIHRPSFTQALERETVRLDLVLSICALAAKFYVDERGSASLVEAQFCREWAEAAGRMALREYECPSRQNIIVFLNLALYWYTGCAYNTAWTLGLPCAQQEIDEPMESEQRRRAFWGCYLLNSFSWASLFPRVPTDAMLNIKLPCPESKFKAGAPQCSITLRSGQGTQSIFAELVRAMATWSEVVALIGKPEADLSTRLVGIQAQEARLQEAFSKISGEFQLSCESMPSTAPDDLANLLLLHVIYHQCWCSLHSSIVPLFSWSDGDDNYSYAQQLSGQLALDHSYAVSALLETALSLDWDPRRMPSFIGYAAYCASAIQTPFLWCSNVSVKQHAVRSMLANLKTLQILGNHWVFLKVLGRYAYRLYKAHRNHPFPLTDEPAKMGPAAMKGFKATNPRARQSILTHNTIIVNEEGSFARGTEDIGDLGLEEDPATAGVRAAPGPGAGAGAVAGAGPEDEESLTSFISQISREERAAPVDGQLALMLDPLLPPDDLAAYEFGRFGGAFDLSGEGGDLESFGHVEDWISELLREEVP</sequence>
<dbReference type="Proteomes" id="UP000054466">
    <property type="component" value="Unassembled WGS sequence"/>
</dbReference>
<evidence type="ECO:0000313" key="6">
    <source>
        <dbReference type="EMBL" id="KIW24116.1"/>
    </source>
</evidence>
<evidence type="ECO:0000256" key="3">
    <source>
        <dbReference type="ARBA" id="ARBA00023015"/>
    </source>
</evidence>
<evidence type="ECO:0000256" key="5">
    <source>
        <dbReference type="ARBA" id="ARBA00023242"/>
    </source>
</evidence>
<evidence type="ECO:0000256" key="2">
    <source>
        <dbReference type="ARBA" id="ARBA00022723"/>
    </source>
</evidence>
<organism evidence="6 7">
    <name type="scientific">Cladophialophora immunda</name>
    <dbReference type="NCBI Taxonomy" id="569365"/>
    <lineage>
        <taxon>Eukaryota</taxon>
        <taxon>Fungi</taxon>
        <taxon>Dikarya</taxon>
        <taxon>Ascomycota</taxon>
        <taxon>Pezizomycotina</taxon>
        <taxon>Eurotiomycetes</taxon>
        <taxon>Chaetothyriomycetidae</taxon>
        <taxon>Chaetothyriales</taxon>
        <taxon>Herpotrichiellaceae</taxon>
        <taxon>Cladophialophora</taxon>
    </lineage>
</organism>
<dbReference type="GO" id="GO:0046872">
    <property type="term" value="F:metal ion binding"/>
    <property type="evidence" value="ECO:0007669"/>
    <property type="project" value="UniProtKB-KW"/>
</dbReference>
<dbReference type="GeneID" id="27349042"/>
<dbReference type="InterPro" id="IPR050815">
    <property type="entry name" value="TF_fung"/>
</dbReference>
<dbReference type="RefSeq" id="XP_016244332.1">
    <property type="nucleotide sequence ID" value="XM_016397141.1"/>
</dbReference>
<dbReference type="GO" id="GO:0000981">
    <property type="term" value="F:DNA-binding transcription factor activity, RNA polymerase II-specific"/>
    <property type="evidence" value="ECO:0007669"/>
    <property type="project" value="InterPro"/>
</dbReference>
<dbReference type="HOGENOM" id="CLU_024802_1_0_1"/>
<dbReference type="STRING" id="569365.A0A0D1Z8Z6"/>
<gene>
    <name evidence="6" type="ORF">PV07_09848</name>
</gene>
<dbReference type="EMBL" id="KN847045">
    <property type="protein sequence ID" value="KIW24116.1"/>
    <property type="molecule type" value="Genomic_DNA"/>
</dbReference>
<keyword evidence="3" id="KW-0805">Transcription regulation</keyword>
<evidence type="ECO:0000256" key="1">
    <source>
        <dbReference type="ARBA" id="ARBA00004123"/>
    </source>
</evidence>